<keyword evidence="2" id="KW-0808">Transferase</keyword>
<accession>A0A7X5LPK0</accession>
<dbReference type="GO" id="GO:0016747">
    <property type="term" value="F:acyltransferase activity, transferring groups other than amino-acyl groups"/>
    <property type="evidence" value="ECO:0007669"/>
    <property type="project" value="InterPro"/>
</dbReference>
<feature type="domain" description="N-acetyltransferase" evidence="1">
    <location>
        <begin position="3"/>
        <end position="140"/>
    </location>
</feature>
<dbReference type="EMBL" id="JAAAWN010000047">
    <property type="protein sequence ID" value="NDV93189.1"/>
    <property type="molecule type" value="Genomic_DNA"/>
</dbReference>
<dbReference type="Proteomes" id="UP000470213">
    <property type="component" value="Unassembled WGS sequence"/>
</dbReference>
<dbReference type="InterPro" id="IPR000182">
    <property type="entry name" value="GNAT_dom"/>
</dbReference>
<keyword evidence="3" id="KW-1185">Reference proteome</keyword>
<gene>
    <name evidence="2" type="ORF">GTH32_18625</name>
</gene>
<dbReference type="InterPro" id="IPR016181">
    <property type="entry name" value="Acyl_CoA_acyltransferase"/>
</dbReference>
<reference evidence="2 3" key="1">
    <citation type="submission" date="2020-01" db="EMBL/GenBank/DDBJ databases">
        <authorList>
            <person name="Chen J."/>
            <person name="Zhu S."/>
            <person name="Yang J."/>
        </authorList>
    </citation>
    <scope>NUCLEOTIDE SEQUENCE [LARGE SCALE GENOMIC DNA]</scope>
    <source>
        <strain evidence="2 3">345S023</strain>
    </source>
</reference>
<evidence type="ECO:0000313" key="2">
    <source>
        <dbReference type="EMBL" id="NDV93189.1"/>
    </source>
</evidence>
<comment type="caution">
    <text evidence="2">The sequence shown here is derived from an EMBL/GenBank/DDBJ whole genome shotgun (WGS) entry which is preliminary data.</text>
</comment>
<organism evidence="2 3">
    <name type="scientific">Alteromonas profundi</name>
    <dbReference type="NCBI Taxonomy" id="2696062"/>
    <lineage>
        <taxon>Bacteria</taxon>
        <taxon>Pseudomonadati</taxon>
        <taxon>Pseudomonadota</taxon>
        <taxon>Gammaproteobacteria</taxon>
        <taxon>Alteromonadales</taxon>
        <taxon>Alteromonadaceae</taxon>
        <taxon>Alteromonas/Salinimonas group</taxon>
        <taxon>Alteromonas</taxon>
    </lineage>
</organism>
<protein>
    <submittedName>
        <fullName evidence="2">GNAT family N-acetyltransferase</fullName>
    </submittedName>
</protein>
<sequence length="140" mass="15636">MSITCEVGNIDDVLIISSKITEFDKASTFKSLNCRLQDKQTLILVAKYKGKLAGYKLTDTEFYSWLGGVSPDYRNLGIATKLREVQENWASNAGYSSISVKSMNRFSSMIHLLISSGYQINGYEDNGTVDNSKIKFVKVL</sequence>
<dbReference type="SUPFAM" id="SSF55729">
    <property type="entry name" value="Acyl-CoA N-acyltransferases (Nat)"/>
    <property type="match status" value="1"/>
</dbReference>
<dbReference type="RefSeq" id="WP_163088622.1">
    <property type="nucleotide sequence ID" value="NZ_JAAAWN010000047.1"/>
</dbReference>
<evidence type="ECO:0000259" key="1">
    <source>
        <dbReference type="PROSITE" id="PS51186"/>
    </source>
</evidence>
<proteinExistence type="predicted"/>
<dbReference type="CDD" id="cd04301">
    <property type="entry name" value="NAT_SF"/>
    <property type="match status" value="1"/>
</dbReference>
<dbReference type="PROSITE" id="PS51186">
    <property type="entry name" value="GNAT"/>
    <property type="match status" value="1"/>
</dbReference>
<name>A0A7X5LPK0_9ALTE</name>
<dbReference type="AlphaFoldDB" id="A0A7X5LPK0"/>
<evidence type="ECO:0000313" key="3">
    <source>
        <dbReference type="Proteomes" id="UP000470213"/>
    </source>
</evidence>
<dbReference type="Gene3D" id="3.40.630.30">
    <property type="match status" value="1"/>
</dbReference>
<dbReference type="Pfam" id="PF13673">
    <property type="entry name" value="Acetyltransf_10"/>
    <property type="match status" value="1"/>
</dbReference>